<comment type="cofactor">
    <cofactor evidence="2">
        <name>Mg(2+)</name>
        <dbReference type="ChEBI" id="CHEBI:18420"/>
    </cofactor>
</comment>
<sequence length="207" mass="23777">MTYPTVEVLTQKLVHHVPSVLGQDSNLNAAIILPIIETEQGLSLLFEVRAYSLRSQPGEICFPGGRIDTDDTSSEQAALREMNEEVGISSKEVIKVFPLDYIVHHTRGIIYPFVAIIKPTAAITINKEEVDHVFTIPLDFLYDYNVQTHQIEMTISDNNDFPFHKIANGDAYRNRRMILEEYFYYFKDYAIWGLTAKILHHFLNLTK</sequence>
<evidence type="ECO:0000256" key="5">
    <source>
        <dbReference type="ARBA" id="ARBA00022842"/>
    </source>
</evidence>
<comment type="cofactor">
    <cofactor evidence="1">
        <name>Mn(2+)</name>
        <dbReference type="ChEBI" id="CHEBI:29035"/>
    </cofactor>
</comment>
<keyword evidence="4" id="KW-0378">Hydrolase</keyword>
<organism evidence="8 9">
    <name type="scientific">Alkalihalobacillus trypoxylicola</name>
    <dbReference type="NCBI Taxonomy" id="519424"/>
    <lineage>
        <taxon>Bacteria</taxon>
        <taxon>Bacillati</taxon>
        <taxon>Bacillota</taxon>
        <taxon>Bacilli</taxon>
        <taxon>Bacillales</taxon>
        <taxon>Bacillaceae</taxon>
        <taxon>Alkalihalobacillus</taxon>
    </lineage>
</organism>
<keyword evidence="5" id="KW-0460">Magnesium</keyword>
<reference evidence="8" key="1">
    <citation type="submission" date="2016-02" db="EMBL/GenBank/DDBJ databases">
        <title>Genome sequence of Bacillus trypoxylicola KCTC 13244(T).</title>
        <authorList>
            <person name="Jeong H."/>
            <person name="Park S.-H."/>
            <person name="Choi S.-K."/>
        </authorList>
    </citation>
    <scope>NUCLEOTIDE SEQUENCE [LARGE SCALE GENOMIC DNA]</scope>
    <source>
        <strain evidence="8">KCTC 13244</strain>
    </source>
</reference>
<evidence type="ECO:0000256" key="4">
    <source>
        <dbReference type="ARBA" id="ARBA00022801"/>
    </source>
</evidence>
<dbReference type="PANTHER" id="PTHR12992:SF11">
    <property type="entry name" value="MITOCHONDRIAL COENZYME A DIPHOSPHATASE NUDT8"/>
    <property type="match status" value="1"/>
</dbReference>
<dbReference type="GO" id="GO:0010945">
    <property type="term" value="F:coenzyme A diphosphatase activity"/>
    <property type="evidence" value="ECO:0007669"/>
    <property type="project" value="InterPro"/>
</dbReference>
<comment type="caution">
    <text evidence="8">The sequence shown here is derived from an EMBL/GenBank/DDBJ whole genome shotgun (WGS) entry which is preliminary data.</text>
</comment>
<evidence type="ECO:0000256" key="2">
    <source>
        <dbReference type="ARBA" id="ARBA00001946"/>
    </source>
</evidence>
<dbReference type="SUPFAM" id="SSF55811">
    <property type="entry name" value="Nudix"/>
    <property type="match status" value="1"/>
</dbReference>
<keyword evidence="3" id="KW-0479">Metal-binding</keyword>
<gene>
    <name evidence="8" type="ORF">AZF04_03805</name>
</gene>
<dbReference type="InterPro" id="IPR000086">
    <property type="entry name" value="NUDIX_hydrolase_dom"/>
</dbReference>
<dbReference type="STRING" id="519424.AZF04_03805"/>
<keyword evidence="9" id="KW-1185">Reference proteome</keyword>
<evidence type="ECO:0000256" key="6">
    <source>
        <dbReference type="ARBA" id="ARBA00023211"/>
    </source>
</evidence>
<dbReference type="PROSITE" id="PS51462">
    <property type="entry name" value="NUDIX"/>
    <property type="match status" value="1"/>
</dbReference>
<evidence type="ECO:0000256" key="1">
    <source>
        <dbReference type="ARBA" id="ARBA00001936"/>
    </source>
</evidence>
<dbReference type="EMBL" id="LTAO01000012">
    <property type="protein sequence ID" value="KYG31912.1"/>
    <property type="molecule type" value="Genomic_DNA"/>
</dbReference>
<protein>
    <submittedName>
        <fullName evidence="8">Coenzyme A pyrophosphatase</fullName>
    </submittedName>
</protein>
<evidence type="ECO:0000313" key="9">
    <source>
        <dbReference type="Proteomes" id="UP000075806"/>
    </source>
</evidence>
<name>A0A162E6X2_9BACI</name>
<dbReference type="GO" id="GO:0046872">
    <property type="term" value="F:metal ion binding"/>
    <property type="evidence" value="ECO:0007669"/>
    <property type="project" value="UniProtKB-KW"/>
</dbReference>
<dbReference type="Gene3D" id="3.90.79.10">
    <property type="entry name" value="Nucleoside Triphosphate Pyrophosphohydrolase"/>
    <property type="match status" value="1"/>
</dbReference>
<accession>A0A162E6X2</accession>
<dbReference type="OrthoDB" id="9802805at2"/>
<dbReference type="Proteomes" id="UP000075806">
    <property type="component" value="Unassembled WGS sequence"/>
</dbReference>
<dbReference type="CDD" id="cd03426">
    <property type="entry name" value="NUDIX_CoAse_Nudt7"/>
    <property type="match status" value="1"/>
</dbReference>
<evidence type="ECO:0000256" key="3">
    <source>
        <dbReference type="ARBA" id="ARBA00022723"/>
    </source>
</evidence>
<dbReference type="AlphaFoldDB" id="A0A162E6X2"/>
<dbReference type="InterPro" id="IPR045121">
    <property type="entry name" value="CoAse"/>
</dbReference>
<keyword evidence="6" id="KW-0464">Manganese</keyword>
<dbReference type="InterPro" id="IPR015797">
    <property type="entry name" value="NUDIX_hydrolase-like_dom_sf"/>
</dbReference>
<proteinExistence type="predicted"/>
<dbReference type="Pfam" id="PF00293">
    <property type="entry name" value="NUDIX"/>
    <property type="match status" value="1"/>
</dbReference>
<evidence type="ECO:0000313" key="8">
    <source>
        <dbReference type="EMBL" id="KYG31912.1"/>
    </source>
</evidence>
<feature type="domain" description="Nudix hydrolase" evidence="7">
    <location>
        <begin position="26"/>
        <end position="159"/>
    </location>
</feature>
<dbReference type="PANTHER" id="PTHR12992">
    <property type="entry name" value="NUDIX HYDROLASE"/>
    <property type="match status" value="1"/>
</dbReference>
<evidence type="ECO:0000259" key="7">
    <source>
        <dbReference type="PROSITE" id="PS51462"/>
    </source>
</evidence>
<dbReference type="RefSeq" id="WP_061948270.1">
    <property type="nucleotide sequence ID" value="NZ_LTAO01000012.1"/>
</dbReference>